<dbReference type="RefSeq" id="WP_380842385.1">
    <property type="nucleotide sequence ID" value="NZ_JBHSFP010000014.1"/>
</dbReference>
<dbReference type="PANTHER" id="PTHR45527">
    <property type="entry name" value="NONRIBOSOMAL PEPTIDE SYNTHETASE"/>
    <property type="match status" value="1"/>
</dbReference>
<dbReference type="InterPro" id="IPR042099">
    <property type="entry name" value="ANL_N_sf"/>
</dbReference>
<dbReference type="SMART" id="SM00823">
    <property type="entry name" value="PKS_PP"/>
    <property type="match status" value="1"/>
</dbReference>
<dbReference type="Pfam" id="PF00668">
    <property type="entry name" value="Condensation"/>
    <property type="match status" value="1"/>
</dbReference>
<dbReference type="InterPro" id="IPR001242">
    <property type="entry name" value="Condensation_dom"/>
</dbReference>
<dbReference type="SUPFAM" id="SSF52777">
    <property type="entry name" value="CoA-dependent acyltransferases"/>
    <property type="match status" value="2"/>
</dbReference>
<dbReference type="PANTHER" id="PTHR45527:SF1">
    <property type="entry name" value="FATTY ACID SYNTHASE"/>
    <property type="match status" value="1"/>
</dbReference>
<evidence type="ECO:0000259" key="4">
    <source>
        <dbReference type="PROSITE" id="PS50075"/>
    </source>
</evidence>
<dbReference type="Pfam" id="PF00501">
    <property type="entry name" value="AMP-binding"/>
    <property type="match status" value="1"/>
</dbReference>
<dbReference type="InterPro" id="IPR036736">
    <property type="entry name" value="ACP-like_sf"/>
</dbReference>
<dbReference type="Gene3D" id="1.10.1200.10">
    <property type="entry name" value="ACP-like"/>
    <property type="match status" value="1"/>
</dbReference>
<keyword evidence="6" id="KW-1185">Reference proteome</keyword>
<evidence type="ECO:0000313" key="6">
    <source>
        <dbReference type="Proteomes" id="UP001596004"/>
    </source>
</evidence>
<accession>A0ABV9CLJ9</accession>
<organism evidence="5 6">
    <name type="scientific">Sphaerisporangium dianthi</name>
    <dbReference type="NCBI Taxonomy" id="1436120"/>
    <lineage>
        <taxon>Bacteria</taxon>
        <taxon>Bacillati</taxon>
        <taxon>Actinomycetota</taxon>
        <taxon>Actinomycetes</taxon>
        <taxon>Streptosporangiales</taxon>
        <taxon>Streptosporangiaceae</taxon>
        <taxon>Sphaerisporangium</taxon>
    </lineage>
</organism>
<dbReference type="Gene3D" id="3.30.300.30">
    <property type="match status" value="1"/>
</dbReference>
<dbReference type="Gene3D" id="3.30.559.10">
    <property type="entry name" value="Chloramphenicol acetyltransferase-like domain"/>
    <property type="match status" value="1"/>
</dbReference>
<dbReference type="Gene3D" id="3.40.50.12780">
    <property type="entry name" value="N-terminal domain of ligase-like"/>
    <property type="match status" value="1"/>
</dbReference>
<keyword evidence="2" id="KW-0596">Phosphopantetheine</keyword>
<dbReference type="InterPro" id="IPR009081">
    <property type="entry name" value="PP-bd_ACP"/>
</dbReference>
<name>A0ABV9CLJ9_9ACTN</name>
<proteinExistence type="predicted"/>
<gene>
    <name evidence="5" type="ORF">ACFO60_20695</name>
</gene>
<reference evidence="6" key="1">
    <citation type="journal article" date="2019" name="Int. J. Syst. Evol. Microbiol.">
        <title>The Global Catalogue of Microorganisms (GCM) 10K type strain sequencing project: providing services to taxonomists for standard genome sequencing and annotation.</title>
        <authorList>
            <consortium name="The Broad Institute Genomics Platform"/>
            <consortium name="The Broad Institute Genome Sequencing Center for Infectious Disease"/>
            <person name="Wu L."/>
            <person name="Ma J."/>
        </authorList>
    </citation>
    <scope>NUCLEOTIDE SEQUENCE [LARGE SCALE GENOMIC DNA]</scope>
    <source>
        <strain evidence="6">CGMCC 4.7132</strain>
    </source>
</reference>
<dbReference type="InterPro" id="IPR000873">
    <property type="entry name" value="AMP-dep_synth/lig_dom"/>
</dbReference>
<evidence type="ECO:0000256" key="2">
    <source>
        <dbReference type="ARBA" id="ARBA00022450"/>
    </source>
</evidence>
<dbReference type="PROSITE" id="PS50075">
    <property type="entry name" value="CARRIER"/>
    <property type="match status" value="1"/>
</dbReference>
<dbReference type="SUPFAM" id="SSF47336">
    <property type="entry name" value="ACP-like"/>
    <property type="match status" value="1"/>
</dbReference>
<dbReference type="Gene3D" id="3.30.559.30">
    <property type="entry name" value="Nonribosomal peptide synthetase, condensation domain"/>
    <property type="match status" value="1"/>
</dbReference>
<comment type="caution">
    <text evidence="5">The sequence shown here is derived from an EMBL/GenBank/DDBJ whole genome shotgun (WGS) entry which is preliminary data.</text>
</comment>
<evidence type="ECO:0000313" key="5">
    <source>
        <dbReference type="EMBL" id="MFC4533198.1"/>
    </source>
</evidence>
<dbReference type="Pfam" id="PF00550">
    <property type="entry name" value="PP-binding"/>
    <property type="match status" value="1"/>
</dbReference>
<keyword evidence="3" id="KW-0597">Phosphoprotein</keyword>
<comment type="cofactor">
    <cofactor evidence="1">
        <name>pantetheine 4'-phosphate</name>
        <dbReference type="ChEBI" id="CHEBI:47942"/>
    </cofactor>
</comment>
<dbReference type="InterPro" id="IPR023213">
    <property type="entry name" value="CAT-like_dom_sf"/>
</dbReference>
<evidence type="ECO:0000256" key="3">
    <source>
        <dbReference type="ARBA" id="ARBA00022553"/>
    </source>
</evidence>
<dbReference type="Proteomes" id="UP001596004">
    <property type="component" value="Unassembled WGS sequence"/>
</dbReference>
<protein>
    <submittedName>
        <fullName evidence="5">AMP-binding protein</fullName>
    </submittedName>
</protein>
<dbReference type="InterPro" id="IPR020806">
    <property type="entry name" value="PKS_PP-bd"/>
</dbReference>
<evidence type="ECO:0000256" key="1">
    <source>
        <dbReference type="ARBA" id="ARBA00001957"/>
    </source>
</evidence>
<feature type="domain" description="Carrier" evidence="4">
    <location>
        <begin position="517"/>
        <end position="592"/>
    </location>
</feature>
<dbReference type="SUPFAM" id="SSF56801">
    <property type="entry name" value="Acetyl-CoA synthetase-like"/>
    <property type="match status" value="1"/>
</dbReference>
<dbReference type="EMBL" id="JBHSFP010000014">
    <property type="protein sequence ID" value="MFC4533198.1"/>
    <property type="molecule type" value="Genomic_DNA"/>
</dbReference>
<sequence>MTGLHGPKAPYTDGDRVETLVARAAAARPGAPALHWRGAAITYAALLERAERAAAGLAARGVRPGDVVAVRMPRGPDLVSVLLGVLICGAAYAAVPEDWPLPRYRQLAARAGVRVCVSGAAEPADAVDPGALAAGTRRLRAGERGGSGAEACCVFLTSGSGGEPKAVLAPHRGVVRTAYDPTHIPGGPHVTLLAAPVAWDVFALELWVPLIRGGSCVVYEGTHLSSGEIRAAIARGVTSMCVPSAVLNTLAEDDPDCLAGLRLLLTGGERASARHLGILLRRHPGLRVVNAYGPVENTITTARWELSGPEPPADIPIGTPAAGTSVYLLDDGRRPVRRGEVGEIAVAGDGVALGYGGDAEQTARSFPTLTLDGERRRVYLTGDLARCDDQGRLLFVGRVDRQVKIRGVRVEPEEVERAAERVPGVARATALAHPAADGATRLVLFYVREQPASAASAHEVTPGAVREALAAVLPSGFVPDVAVPMDALPLSGNGKVDQRALLALLTPAGSAAVEPAPPLPGTTEGTIRAVAGELLDRPVAPDDDLFEIGATSLTAIRLANRLLVLCGREVGGADVLRHRTPRALAALLDDRPPAGAASVTEPGGRRAGVDGVEGVDAVDGGAGAEYGPPHVPFPQSGFWHAAQVAPELHETMVSILYRLRGPLDPATLAAALDAVTARHEALRVRFDAGPDGPVATLLTPGEAAGLLQADPAARPAGDALAAAREWALAPFRLAGALPIRAKIFPSADGTWLLAVTVHHIAFDDWSAQVFCRDLAVAYRALAGGATPFQGPPPLYYRTLARQRAAERPRRAAAVRYWRELAEGVDDMRFPRTAWLSMHGPAGEVPIALPEELAAAAARTGATVGGTAGAVFAAAQIETLRAYTGTQDIAVTTPVSGRSLPEADDVVGCFASLVPLRLPPSQAGPAALVEAAAGQLRAALTLPAVSVDDIMPRVPSGHRRHPLLQSYLQVEERAPARALDFGDVRAEPIEIPMRSVMAEAAIHVRPGTGGLLRHRRDAVPNADAAWLAGRWLAEVHRMTGA</sequence>
<dbReference type="InterPro" id="IPR045851">
    <property type="entry name" value="AMP-bd_C_sf"/>
</dbReference>